<dbReference type="PANTHER" id="PTHR33336">
    <property type="entry name" value="QUINOL MONOOXYGENASE YGIN-RELATED"/>
    <property type="match status" value="1"/>
</dbReference>
<evidence type="ECO:0000313" key="3">
    <source>
        <dbReference type="Proteomes" id="UP000509241"/>
    </source>
</evidence>
<keyword evidence="2" id="KW-0503">Monooxygenase</keyword>
<dbReference type="Pfam" id="PF03992">
    <property type="entry name" value="ABM"/>
    <property type="match status" value="1"/>
</dbReference>
<keyword evidence="3" id="KW-1185">Reference proteome</keyword>
<name>A0A7D5GQB8_9EURY</name>
<dbReference type="AlphaFoldDB" id="A0A7D5GQB8"/>
<dbReference type="Proteomes" id="UP000509241">
    <property type="component" value="Chromosome"/>
</dbReference>
<dbReference type="InterPro" id="IPR007138">
    <property type="entry name" value="ABM_dom"/>
</dbReference>
<dbReference type="EMBL" id="CP058601">
    <property type="protein sequence ID" value="QLG47366.1"/>
    <property type="molecule type" value="Genomic_DNA"/>
</dbReference>
<proteinExistence type="predicted"/>
<organism evidence="2 3">
    <name type="scientific">Natrinema halophilum</name>
    <dbReference type="NCBI Taxonomy" id="1699371"/>
    <lineage>
        <taxon>Archaea</taxon>
        <taxon>Methanobacteriati</taxon>
        <taxon>Methanobacteriota</taxon>
        <taxon>Stenosarchaea group</taxon>
        <taxon>Halobacteria</taxon>
        <taxon>Halobacteriales</taxon>
        <taxon>Natrialbaceae</taxon>
        <taxon>Natrinema</taxon>
    </lineage>
</organism>
<feature type="domain" description="ABM" evidence="1">
    <location>
        <begin position="2"/>
        <end position="91"/>
    </location>
</feature>
<dbReference type="RefSeq" id="WP_179259111.1">
    <property type="nucleotide sequence ID" value="NZ_CP058601.1"/>
</dbReference>
<dbReference type="PROSITE" id="PS51725">
    <property type="entry name" value="ABM"/>
    <property type="match status" value="1"/>
</dbReference>
<evidence type="ECO:0000259" key="1">
    <source>
        <dbReference type="PROSITE" id="PS51725"/>
    </source>
</evidence>
<evidence type="ECO:0000313" key="2">
    <source>
        <dbReference type="EMBL" id="QLG47366.1"/>
    </source>
</evidence>
<gene>
    <name evidence="2" type="ORF">HYG82_00165</name>
</gene>
<dbReference type="InterPro" id="IPR050744">
    <property type="entry name" value="AI-2_Isomerase_LsrG"/>
</dbReference>
<accession>A0A7D5GQB8</accession>
<dbReference type="PANTHER" id="PTHR33336:SF15">
    <property type="entry name" value="ABM DOMAIN-CONTAINING PROTEIN"/>
    <property type="match status" value="1"/>
</dbReference>
<sequence length="101" mass="11271">MIVISASFPVEPDRRDEALELIDELVTHSQSEDGVLDYRAATDVSDPNVVRFFEQYEDEDALDAHSQSDHFREFGAALPDLLAGEPTITRFDVDSASEVDL</sequence>
<dbReference type="GO" id="GO:0004497">
    <property type="term" value="F:monooxygenase activity"/>
    <property type="evidence" value="ECO:0007669"/>
    <property type="project" value="UniProtKB-KW"/>
</dbReference>
<dbReference type="GeneID" id="56031658"/>
<dbReference type="KEGG" id="haly:HYG82_00165"/>
<dbReference type="OrthoDB" id="8931at2157"/>
<dbReference type="Gene3D" id="3.30.70.100">
    <property type="match status" value="1"/>
</dbReference>
<dbReference type="InterPro" id="IPR011008">
    <property type="entry name" value="Dimeric_a/b-barrel"/>
</dbReference>
<dbReference type="SUPFAM" id="SSF54909">
    <property type="entry name" value="Dimeric alpha+beta barrel"/>
    <property type="match status" value="1"/>
</dbReference>
<reference evidence="2 3" key="1">
    <citation type="submission" date="2020-07" db="EMBL/GenBank/DDBJ databases">
        <authorList>
            <person name="Cui H."/>
        </authorList>
    </citation>
    <scope>NUCLEOTIDE SEQUENCE [LARGE SCALE GENOMIC DNA]</scope>
    <source>
        <strain evidence="2 3">YPL8</strain>
    </source>
</reference>
<keyword evidence="2" id="KW-0560">Oxidoreductase</keyword>
<protein>
    <submittedName>
        <fullName evidence="2">Antibiotic biosynthesis monooxygenase</fullName>
    </submittedName>
</protein>